<evidence type="ECO:0000259" key="9">
    <source>
        <dbReference type="PROSITE" id="PS50198"/>
    </source>
</evidence>
<dbReference type="Proteomes" id="UP000295678">
    <property type="component" value="Unassembled WGS sequence"/>
</dbReference>
<dbReference type="RefSeq" id="WP_132807638.1">
    <property type="nucleotide sequence ID" value="NZ_SMAK01000012.1"/>
</dbReference>
<keyword evidence="11" id="KW-1185">Reference proteome</keyword>
<dbReference type="PROSITE" id="PS51257">
    <property type="entry name" value="PROKAR_LIPOPROTEIN"/>
    <property type="match status" value="1"/>
</dbReference>
<dbReference type="PANTHER" id="PTHR47245">
    <property type="entry name" value="PEPTIDYLPROLYL ISOMERASE"/>
    <property type="match status" value="1"/>
</dbReference>
<dbReference type="InterPro" id="IPR000297">
    <property type="entry name" value="PPIase_PpiC"/>
</dbReference>
<keyword evidence="5 8" id="KW-0697">Rotamase</keyword>
<dbReference type="OrthoDB" id="14196at2"/>
<comment type="catalytic activity">
    <reaction evidence="1">
        <text>[protein]-peptidylproline (omega=180) = [protein]-peptidylproline (omega=0)</text>
        <dbReference type="Rhea" id="RHEA:16237"/>
        <dbReference type="Rhea" id="RHEA-COMP:10747"/>
        <dbReference type="Rhea" id="RHEA-COMP:10748"/>
        <dbReference type="ChEBI" id="CHEBI:83833"/>
        <dbReference type="ChEBI" id="CHEBI:83834"/>
        <dbReference type="EC" id="5.2.1.8"/>
    </reaction>
</comment>
<dbReference type="InterPro" id="IPR050245">
    <property type="entry name" value="PrsA_foldase"/>
</dbReference>
<keyword evidence="8 10" id="KW-0413">Isomerase</keyword>
<feature type="domain" description="PpiC" evidence="9">
    <location>
        <begin position="142"/>
        <end position="232"/>
    </location>
</feature>
<reference evidence="10 11" key="1">
    <citation type="submission" date="2019-03" db="EMBL/GenBank/DDBJ databases">
        <title>Genomic Encyclopedia of Type Strains, Phase IV (KMG-IV): sequencing the most valuable type-strain genomes for metagenomic binning, comparative biology and taxonomic classification.</title>
        <authorList>
            <person name="Goeker M."/>
        </authorList>
    </citation>
    <scope>NUCLEOTIDE SEQUENCE [LARGE SCALE GENOMIC DNA]</scope>
    <source>
        <strain evidence="10 11">DSM 19345</strain>
    </source>
</reference>
<dbReference type="PROSITE" id="PS50198">
    <property type="entry name" value="PPIC_PPIASE_2"/>
    <property type="match status" value="1"/>
</dbReference>
<gene>
    <name evidence="10" type="ORF">EDC22_11253</name>
</gene>
<evidence type="ECO:0000256" key="3">
    <source>
        <dbReference type="ARBA" id="ARBA00013194"/>
    </source>
</evidence>
<dbReference type="EC" id="5.2.1.8" evidence="3"/>
<dbReference type="Gene3D" id="3.10.50.40">
    <property type="match status" value="1"/>
</dbReference>
<name>A0A4R3LZJ2_9HYPH</name>
<dbReference type="EMBL" id="SMAK01000012">
    <property type="protein sequence ID" value="TCT05883.1"/>
    <property type="molecule type" value="Genomic_DNA"/>
</dbReference>
<dbReference type="AlphaFoldDB" id="A0A4R3LZJ2"/>
<dbReference type="InterPro" id="IPR023058">
    <property type="entry name" value="PPIase_PpiC_CS"/>
</dbReference>
<evidence type="ECO:0000256" key="7">
    <source>
        <dbReference type="ARBA" id="ARBA00031484"/>
    </source>
</evidence>
<evidence type="ECO:0000256" key="8">
    <source>
        <dbReference type="PROSITE-ProRule" id="PRU00278"/>
    </source>
</evidence>
<dbReference type="InterPro" id="IPR046357">
    <property type="entry name" value="PPIase_dom_sf"/>
</dbReference>
<protein>
    <recommendedName>
        <fullName evidence="4">Parvulin-like PPIase</fullName>
        <ecNumber evidence="3">5.2.1.8</ecNumber>
    </recommendedName>
    <alternativeName>
        <fullName evidence="6">Peptidyl-prolyl cis-trans isomerase plp</fullName>
    </alternativeName>
    <alternativeName>
        <fullName evidence="7">Rotamase plp</fullName>
    </alternativeName>
</protein>
<dbReference type="PROSITE" id="PS01096">
    <property type="entry name" value="PPIC_PPIASE_1"/>
    <property type="match status" value="1"/>
</dbReference>
<evidence type="ECO:0000313" key="10">
    <source>
        <dbReference type="EMBL" id="TCT05883.1"/>
    </source>
</evidence>
<dbReference type="PANTHER" id="PTHR47245:SF2">
    <property type="entry name" value="PEPTIDYL-PROLYL CIS-TRANS ISOMERASE HP_0175-RELATED"/>
    <property type="match status" value="1"/>
</dbReference>
<dbReference type="SUPFAM" id="SSF54534">
    <property type="entry name" value="FKBP-like"/>
    <property type="match status" value="1"/>
</dbReference>
<evidence type="ECO:0000256" key="1">
    <source>
        <dbReference type="ARBA" id="ARBA00000971"/>
    </source>
</evidence>
<evidence type="ECO:0000256" key="4">
    <source>
        <dbReference type="ARBA" id="ARBA00018370"/>
    </source>
</evidence>
<sequence length="283" mass="31130">MKLFDTPASWRTGIAALAMMVVACGAPGRAQDADEVVARVNGIEITRGDLAVAAEDILQSAPDIPEDEQEGYLITYLTDLELLAQAAREAGIADEEAFRKRMEYVTKRNLMETFLNRKGAEAVTDEAAQALYDEVIEQVPEEERVHARHILVETESEAKAVRQELDGGADFAAVAAQRSRDPGSKDDGGDLGWFSKEEMVPEFAAAAFALQPGEVSDPVKTEFGWHIIKVEGKRNKPGFDEVRDQIDEMLVRRKQRDVIIGLRESARIERFGAGDPAADEAVE</sequence>
<evidence type="ECO:0000256" key="2">
    <source>
        <dbReference type="ARBA" id="ARBA00007656"/>
    </source>
</evidence>
<evidence type="ECO:0000256" key="5">
    <source>
        <dbReference type="ARBA" id="ARBA00023110"/>
    </source>
</evidence>
<evidence type="ECO:0000256" key="6">
    <source>
        <dbReference type="ARBA" id="ARBA00030642"/>
    </source>
</evidence>
<dbReference type="InterPro" id="IPR027304">
    <property type="entry name" value="Trigger_fact/SurA_dom_sf"/>
</dbReference>
<proteinExistence type="inferred from homology"/>
<dbReference type="GO" id="GO:0003755">
    <property type="term" value="F:peptidyl-prolyl cis-trans isomerase activity"/>
    <property type="evidence" value="ECO:0007669"/>
    <property type="project" value="UniProtKB-KW"/>
</dbReference>
<dbReference type="Pfam" id="PF00639">
    <property type="entry name" value="Rotamase"/>
    <property type="match status" value="1"/>
</dbReference>
<comment type="similarity">
    <text evidence="2">Belongs to the PpiC/parvulin rotamase family.</text>
</comment>
<comment type="caution">
    <text evidence="10">The sequence shown here is derived from an EMBL/GenBank/DDBJ whole genome shotgun (WGS) entry which is preliminary data.</text>
</comment>
<accession>A0A4R3LZJ2</accession>
<dbReference type="SUPFAM" id="SSF109998">
    <property type="entry name" value="Triger factor/SurA peptide-binding domain-like"/>
    <property type="match status" value="1"/>
</dbReference>
<organism evidence="10 11">
    <name type="scientific">Tepidamorphus gemmatus</name>
    <dbReference type="NCBI Taxonomy" id="747076"/>
    <lineage>
        <taxon>Bacteria</taxon>
        <taxon>Pseudomonadati</taxon>
        <taxon>Pseudomonadota</taxon>
        <taxon>Alphaproteobacteria</taxon>
        <taxon>Hyphomicrobiales</taxon>
        <taxon>Tepidamorphaceae</taxon>
        <taxon>Tepidamorphus</taxon>
    </lineage>
</organism>
<evidence type="ECO:0000313" key="11">
    <source>
        <dbReference type="Proteomes" id="UP000295678"/>
    </source>
</evidence>